<dbReference type="Gene3D" id="3.40.50.10330">
    <property type="entry name" value="Probable inorganic polyphosphate/atp-NAD kinase, domain 1"/>
    <property type="match status" value="1"/>
</dbReference>
<dbReference type="Pfam" id="PF00781">
    <property type="entry name" value="DAGK_cat"/>
    <property type="match status" value="1"/>
</dbReference>
<dbReference type="PROSITE" id="PS50146">
    <property type="entry name" value="DAGK"/>
    <property type="match status" value="1"/>
</dbReference>
<dbReference type="PANTHER" id="PTHR12358">
    <property type="entry name" value="SPHINGOSINE KINASE"/>
    <property type="match status" value="1"/>
</dbReference>
<dbReference type="AlphaFoldDB" id="A0A1E4SQ94"/>
<feature type="domain" description="DAGKc" evidence="1">
    <location>
        <begin position="57"/>
        <end position="194"/>
    </location>
</feature>
<dbReference type="GO" id="GO:0001727">
    <property type="term" value="F:lipid kinase activity"/>
    <property type="evidence" value="ECO:0007669"/>
    <property type="project" value="TreeGrafter"/>
</dbReference>
<dbReference type="PANTHER" id="PTHR12358:SF108">
    <property type="entry name" value="DAGKC DOMAIN-CONTAINING PROTEIN"/>
    <property type="match status" value="1"/>
</dbReference>
<dbReference type="GO" id="GO:0046512">
    <property type="term" value="P:sphingosine biosynthetic process"/>
    <property type="evidence" value="ECO:0007669"/>
    <property type="project" value="TreeGrafter"/>
</dbReference>
<accession>A0A1E4SQ94</accession>
<dbReference type="GO" id="GO:0016020">
    <property type="term" value="C:membrane"/>
    <property type="evidence" value="ECO:0007669"/>
    <property type="project" value="TreeGrafter"/>
</dbReference>
<dbReference type="Gene3D" id="2.60.200.40">
    <property type="match status" value="1"/>
</dbReference>
<dbReference type="RefSeq" id="XP_020066798.1">
    <property type="nucleotide sequence ID" value="XM_020209086.1"/>
</dbReference>
<evidence type="ECO:0000313" key="2">
    <source>
        <dbReference type="EMBL" id="ODV81676.1"/>
    </source>
</evidence>
<dbReference type="GeneID" id="30983222"/>
<dbReference type="Proteomes" id="UP000094285">
    <property type="component" value="Unassembled WGS sequence"/>
</dbReference>
<dbReference type="OrthoDB" id="3853857at2759"/>
<proteinExistence type="predicted"/>
<evidence type="ECO:0000259" key="1">
    <source>
        <dbReference type="PROSITE" id="PS50146"/>
    </source>
</evidence>
<dbReference type="STRING" id="984487.A0A1E4SQ94"/>
<dbReference type="InterPro" id="IPR050187">
    <property type="entry name" value="Lipid_Phosphate_FormReg"/>
</dbReference>
<organism evidence="2 3">
    <name type="scientific">Suhomyces tanzawaensis NRRL Y-17324</name>
    <dbReference type="NCBI Taxonomy" id="984487"/>
    <lineage>
        <taxon>Eukaryota</taxon>
        <taxon>Fungi</taxon>
        <taxon>Dikarya</taxon>
        <taxon>Ascomycota</taxon>
        <taxon>Saccharomycotina</taxon>
        <taxon>Pichiomycetes</taxon>
        <taxon>Debaryomycetaceae</taxon>
        <taxon>Suhomyces</taxon>
    </lineage>
</organism>
<dbReference type="InterPro" id="IPR016064">
    <property type="entry name" value="NAD/diacylglycerol_kinase_sf"/>
</dbReference>
<gene>
    <name evidence="2" type="ORF">CANTADRAFT_44293</name>
</gene>
<sequence>MVLPPTVSDLLIVKDTHQKLQVRHGYDYIELVSHEISEQSALNDTTPAVARASIPDYLKDKVYVVDSVKSGKGRDSKTDLYNIVLEPILTALAVDHQYVATTSADSIRQFASTLPEGQNATVVFISGDTSISEFVNGLSGVSSGNITIFPIPSGTGNSLALSLGFVDELRAIQRLLQAVEKPAPLNLYDVQFPEGSYFLIQDAIGPQITQPLKFTVVVSWGFHAALVADSDTPELRKNGIERFKLAAFANLQREQKYEGLVSVNGHRIEGPFAYWVLTSSKKFEPTFEILPEGNIFDDNLYLISFKTEESSSYIMDIMKQVYDKGSHVHNPKVSYQKISNGDRVLLHTLNSKNKQQRRFCVDGSIVALPETDEHEIAIRATGNKHNGWSLYVVH</sequence>
<dbReference type="EMBL" id="KV453909">
    <property type="protein sequence ID" value="ODV81676.1"/>
    <property type="molecule type" value="Genomic_DNA"/>
</dbReference>
<reference evidence="3" key="1">
    <citation type="submission" date="2016-05" db="EMBL/GenBank/DDBJ databases">
        <title>Comparative genomics of biotechnologically important yeasts.</title>
        <authorList>
            <consortium name="DOE Joint Genome Institute"/>
            <person name="Riley R."/>
            <person name="Haridas S."/>
            <person name="Wolfe K.H."/>
            <person name="Lopes M.R."/>
            <person name="Hittinger C.T."/>
            <person name="Goker M."/>
            <person name="Salamov A."/>
            <person name="Wisecaver J."/>
            <person name="Long T.M."/>
            <person name="Aerts A.L."/>
            <person name="Barry K."/>
            <person name="Choi C."/>
            <person name="Clum A."/>
            <person name="Coughlan A.Y."/>
            <person name="Deshpande S."/>
            <person name="Douglass A.P."/>
            <person name="Hanson S.J."/>
            <person name="Klenk H.-P."/>
            <person name="Labutti K."/>
            <person name="Lapidus A."/>
            <person name="Lindquist E."/>
            <person name="Lipzen A."/>
            <person name="Meier-Kolthoff J.P."/>
            <person name="Ohm R.A."/>
            <person name="Otillar R.P."/>
            <person name="Pangilinan J."/>
            <person name="Peng Y."/>
            <person name="Rokas A."/>
            <person name="Rosa C.A."/>
            <person name="Scheuner C."/>
            <person name="Sibirny A.A."/>
            <person name="Slot J.C."/>
            <person name="Stielow J.B."/>
            <person name="Sun H."/>
            <person name="Kurtzman C.P."/>
            <person name="Blackwell M."/>
            <person name="Grigoriev I.V."/>
            <person name="Jeffries T.W."/>
        </authorList>
    </citation>
    <scope>NUCLEOTIDE SEQUENCE [LARGE SCALE GENOMIC DNA]</scope>
    <source>
        <strain evidence="3">NRRL Y-17324</strain>
    </source>
</reference>
<dbReference type="InterPro" id="IPR017438">
    <property type="entry name" value="ATP-NAD_kinase_N"/>
</dbReference>
<evidence type="ECO:0000313" key="3">
    <source>
        <dbReference type="Proteomes" id="UP000094285"/>
    </source>
</evidence>
<dbReference type="SUPFAM" id="SSF111331">
    <property type="entry name" value="NAD kinase/diacylglycerol kinase-like"/>
    <property type="match status" value="1"/>
</dbReference>
<dbReference type="GO" id="GO:0005737">
    <property type="term" value="C:cytoplasm"/>
    <property type="evidence" value="ECO:0007669"/>
    <property type="project" value="TreeGrafter"/>
</dbReference>
<keyword evidence="3" id="KW-1185">Reference proteome</keyword>
<protein>
    <recommendedName>
        <fullName evidence="1">DAGKc domain-containing protein</fullName>
    </recommendedName>
</protein>
<dbReference type="InterPro" id="IPR001206">
    <property type="entry name" value="Diacylglycerol_kinase_cat_dom"/>
</dbReference>
<name>A0A1E4SQ94_9ASCO</name>